<accession>A0A318RCG9</accession>
<name>A0A318RCG9_PROMR</name>
<protein>
    <submittedName>
        <fullName evidence="2">Uncharacterized protein</fullName>
    </submittedName>
</protein>
<gene>
    <name evidence="2" type="ORF">DNJ73_00530</name>
</gene>
<keyword evidence="1" id="KW-1133">Transmembrane helix</keyword>
<evidence type="ECO:0000313" key="2">
    <source>
        <dbReference type="EMBL" id="PYE03708.1"/>
    </source>
</evidence>
<organism evidence="2 3">
    <name type="scientific">Prochlorococcus marinus XMU1408</name>
    <dbReference type="NCBI Taxonomy" id="2213228"/>
    <lineage>
        <taxon>Bacteria</taxon>
        <taxon>Bacillati</taxon>
        <taxon>Cyanobacteriota</taxon>
        <taxon>Cyanophyceae</taxon>
        <taxon>Synechococcales</taxon>
        <taxon>Prochlorococcaceae</taxon>
        <taxon>Prochlorococcus</taxon>
    </lineage>
</organism>
<evidence type="ECO:0000256" key="1">
    <source>
        <dbReference type="SAM" id="Phobius"/>
    </source>
</evidence>
<keyword evidence="1" id="KW-0472">Membrane</keyword>
<dbReference type="Proteomes" id="UP000247807">
    <property type="component" value="Unassembled WGS sequence"/>
</dbReference>
<feature type="transmembrane region" description="Helical" evidence="1">
    <location>
        <begin position="148"/>
        <end position="166"/>
    </location>
</feature>
<feature type="transmembrane region" description="Helical" evidence="1">
    <location>
        <begin position="125"/>
        <end position="142"/>
    </location>
</feature>
<keyword evidence="1" id="KW-0812">Transmembrane</keyword>
<sequence>MLRANFFYRFFKYKPAISNEIVKYTSDKRFDLQSQINNKIIEIDQRILENSNALLEAQSVKFRSAFSKSNNFIEKIGRNIYQTKLEDSIDWYQQQLKELYFKRRKLQVRFEKIKGVYWLNQIKRFLTIIFSMFLILLSLLIFLSGFMIIIYLLPLIIVIFLVYFISAKR</sequence>
<dbReference type="AlphaFoldDB" id="A0A318RCG9"/>
<dbReference type="EMBL" id="QJUE01000001">
    <property type="protein sequence ID" value="PYE03708.1"/>
    <property type="molecule type" value="Genomic_DNA"/>
</dbReference>
<evidence type="ECO:0000313" key="3">
    <source>
        <dbReference type="Proteomes" id="UP000247807"/>
    </source>
</evidence>
<reference evidence="2 3" key="1">
    <citation type="journal article" date="2018" name="Appl. Environ. Microbiol.">
        <title>Genome rearrangement shapes Prochlorococcus ecological adaptation.</title>
        <authorList>
            <person name="Yan W."/>
            <person name="Wei S."/>
            <person name="Wang Q."/>
            <person name="Xiao X."/>
            <person name="Zeng Q."/>
            <person name="Jiao N."/>
            <person name="Zhang R."/>
        </authorList>
    </citation>
    <scope>NUCLEOTIDE SEQUENCE [LARGE SCALE GENOMIC DNA]</scope>
    <source>
        <strain evidence="2 3">XMU1408</strain>
    </source>
</reference>
<comment type="caution">
    <text evidence="2">The sequence shown here is derived from an EMBL/GenBank/DDBJ whole genome shotgun (WGS) entry which is preliminary data.</text>
</comment>
<dbReference type="OrthoDB" id="541848at2"/>
<proteinExistence type="predicted"/>
<dbReference type="RefSeq" id="WP_158465782.1">
    <property type="nucleotide sequence ID" value="NZ_QJUE01000001.1"/>
</dbReference>